<accession>A0AA39D5P3</accession>
<dbReference type="PANTHER" id="PTHR34689:SF1">
    <property type="entry name" value="NUCLEIC ACID-BINDING PROTEIN"/>
    <property type="match status" value="1"/>
</dbReference>
<gene>
    <name evidence="1" type="ORF">PVL29_025394</name>
</gene>
<dbReference type="EMBL" id="JARBHA010000019">
    <property type="protein sequence ID" value="KAJ9671664.1"/>
    <property type="molecule type" value="Genomic_DNA"/>
</dbReference>
<organism evidence="1 2">
    <name type="scientific">Vitis rotundifolia</name>
    <name type="common">Muscadine grape</name>
    <dbReference type="NCBI Taxonomy" id="103349"/>
    <lineage>
        <taxon>Eukaryota</taxon>
        <taxon>Viridiplantae</taxon>
        <taxon>Streptophyta</taxon>
        <taxon>Embryophyta</taxon>
        <taxon>Tracheophyta</taxon>
        <taxon>Spermatophyta</taxon>
        <taxon>Magnoliopsida</taxon>
        <taxon>eudicotyledons</taxon>
        <taxon>Gunneridae</taxon>
        <taxon>Pentapetalae</taxon>
        <taxon>rosids</taxon>
        <taxon>Vitales</taxon>
        <taxon>Vitaceae</taxon>
        <taxon>Viteae</taxon>
        <taxon>Vitis</taxon>
    </lineage>
</organism>
<evidence type="ECO:0000313" key="2">
    <source>
        <dbReference type="Proteomes" id="UP001168098"/>
    </source>
</evidence>
<sequence>MNTSTSMQHSSLCSLRLISMQASWKIENTSFKVLELLRERERYKEEQVEKLKHSMQSGMDSFRFNIPPGSSYNYILLLALEAWLNGKGLEWAQAMKEQARHREEMAYQYKVGNFEAAAAIQRRLDPDVAM</sequence>
<evidence type="ECO:0000313" key="1">
    <source>
        <dbReference type="EMBL" id="KAJ9671664.1"/>
    </source>
</evidence>
<protein>
    <submittedName>
        <fullName evidence="1">Uncharacterized protein</fullName>
    </submittedName>
</protein>
<reference evidence="1 2" key="1">
    <citation type="journal article" date="2023" name="BMC Biotechnol.">
        <title>Vitis rotundifolia cv Carlos genome sequencing.</title>
        <authorList>
            <person name="Huff M."/>
            <person name="Hulse-Kemp A."/>
            <person name="Scheffler B."/>
            <person name="Youngblood R."/>
            <person name="Simpson S."/>
            <person name="Babiker E."/>
            <person name="Staton M."/>
        </authorList>
    </citation>
    <scope>NUCLEOTIDE SEQUENCE [LARGE SCALE GENOMIC DNA]</scope>
    <source>
        <tissue evidence="1">Leaf</tissue>
    </source>
</reference>
<name>A0AA39D5P3_VITRO</name>
<comment type="caution">
    <text evidence="1">The sequence shown here is derived from an EMBL/GenBank/DDBJ whole genome shotgun (WGS) entry which is preliminary data.</text>
</comment>
<dbReference type="AlphaFoldDB" id="A0AA39D5P3"/>
<dbReference type="Proteomes" id="UP001168098">
    <property type="component" value="Unassembled WGS sequence"/>
</dbReference>
<proteinExistence type="predicted"/>
<keyword evidence="2" id="KW-1185">Reference proteome</keyword>
<dbReference type="PANTHER" id="PTHR34689">
    <property type="entry name" value="NUCLEIC ACID-BINDING PROTEIN"/>
    <property type="match status" value="1"/>
</dbReference>